<dbReference type="InterPro" id="IPR036259">
    <property type="entry name" value="MFS_trans_sf"/>
</dbReference>
<dbReference type="PANTHER" id="PTHR23522">
    <property type="entry name" value="BLL5896 PROTEIN"/>
    <property type="match status" value="1"/>
</dbReference>
<feature type="domain" description="Major facilitator superfamily (MFS) profile" evidence="9">
    <location>
        <begin position="204"/>
        <end position="396"/>
    </location>
</feature>
<evidence type="ECO:0000256" key="1">
    <source>
        <dbReference type="ARBA" id="ARBA00004429"/>
    </source>
</evidence>
<comment type="subcellular location">
    <subcellularLocation>
        <location evidence="1">Cell inner membrane</location>
        <topology evidence="1">Multi-pass membrane protein</topology>
    </subcellularLocation>
</comment>
<dbReference type="PRINTS" id="PR00174">
    <property type="entry name" value="LACYSMPORT"/>
</dbReference>
<protein>
    <submittedName>
        <fullName evidence="10">PPP family 3-phenylpropionic acid transporter</fullName>
    </submittedName>
</protein>
<evidence type="ECO:0000259" key="9">
    <source>
        <dbReference type="PROSITE" id="PS50850"/>
    </source>
</evidence>
<evidence type="ECO:0000256" key="4">
    <source>
        <dbReference type="ARBA" id="ARBA00022519"/>
    </source>
</evidence>
<dbReference type="InterPro" id="IPR020846">
    <property type="entry name" value="MFS_dom"/>
</dbReference>
<evidence type="ECO:0000313" key="10">
    <source>
        <dbReference type="EMBL" id="TCT14330.1"/>
    </source>
</evidence>
<feature type="transmembrane region" description="Helical" evidence="8">
    <location>
        <begin position="74"/>
        <end position="91"/>
    </location>
</feature>
<dbReference type="GO" id="GO:0005886">
    <property type="term" value="C:plasma membrane"/>
    <property type="evidence" value="ECO:0007669"/>
    <property type="project" value="UniProtKB-SubCell"/>
</dbReference>
<feature type="transmembrane region" description="Helical" evidence="8">
    <location>
        <begin position="12"/>
        <end position="32"/>
    </location>
</feature>
<dbReference type="Proteomes" id="UP000294902">
    <property type="component" value="Unassembled WGS sequence"/>
</dbReference>
<dbReference type="OrthoDB" id="65739at2"/>
<dbReference type="PANTHER" id="PTHR23522:SF10">
    <property type="entry name" value="3-PHENYLPROPIONIC ACID TRANSPORTER-RELATED"/>
    <property type="match status" value="1"/>
</dbReference>
<feature type="transmembrane region" description="Helical" evidence="8">
    <location>
        <begin position="234"/>
        <end position="258"/>
    </location>
</feature>
<feature type="transmembrane region" description="Helical" evidence="8">
    <location>
        <begin position="138"/>
        <end position="155"/>
    </location>
</feature>
<evidence type="ECO:0000313" key="11">
    <source>
        <dbReference type="Proteomes" id="UP000294902"/>
    </source>
</evidence>
<accession>A0A4R3MJM9</accession>
<keyword evidence="4" id="KW-0997">Cell inner membrane</keyword>
<feature type="transmembrane region" description="Helical" evidence="8">
    <location>
        <begin position="44"/>
        <end position="62"/>
    </location>
</feature>
<dbReference type="Gene3D" id="1.20.1250.20">
    <property type="entry name" value="MFS general substrate transporter like domains"/>
    <property type="match status" value="2"/>
</dbReference>
<evidence type="ECO:0000256" key="8">
    <source>
        <dbReference type="SAM" id="Phobius"/>
    </source>
</evidence>
<feature type="transmembrane region" description="Helical" evidence="8">
    <location>
        <begin position="270"/>
        <end position="290"/>
    </location>
</feature>
<evidence type="ECO:0000256" key="2">
    <source>
        <dbReference type="ARBA" id="ARBA00022448"/>
    </source>
</evidence>
<dbReference type="EMBL" id="SMAL01000006">
    <property type="protein sequence ID" value="TCT14330.1"/>
    <property type="molecule type" value="Genomic_DNA"/>
</dbReference>
<evidence type="ECO:0000256" key="5">
    <source>
        <dbReference type="ARBA" id="ARBA00022692"/>
    </source>
</evidence>
<feature type="transmembrane region" description="Helical" evidence="8">
    <location>
        <begin position="333"/>
        <end position="355"/>
    </location>
</feature>
<dbReference type="PROSITE" id="PS50850">
    <property type="entry name" value="MFS"/>
    <property type="match status" value="1"/>
</dbReference>
<feature type="transmembrane region" description="Helical" evidence="8">
    <location>
        <begin position="296"/>
        <end position="321"/>
    </location>
</feature>
<feature type="transmembrane region" description="Helical" evidence="8">
    <location>
        <begin position="361"/>
        <end position="379"/>
    </location>
</feature>
<sequence>MKRTKSILIPISLYYAIRFMSYSAFGAFIGIYYSDVLKFDGAQIGLLESLGGIIILFAQPLWGIVSDRSKYKNTVLYICLIAASATIWFLPLSGDRFILLALALGTFNFFQCAINPISDAITLELSTSNKFKFSHIRTIGSLGFALMAYFAGRIFENNIMYMFPVFSILMFSSLLLALFYPPVEGHQSKGKQKVNILVLFKDKRLIIIFSYALIISTAFGFFNSFHSLYSKSLGISTGIIGLGVSIGSFSQFPFMMFFDRLYKRFGIINILMFSGLIQSIRWFLFAFALSEVTLPFIWTLHGFTFIVFYLCMAQFVSDNVVKELKASGQMMNAIILSGLSRIIGSSVGGFATTYIGISGVFFVNSIICLVAVITFFIITKSTNLFNESQSTEPEAA</sequence>
<dbReference type="SUPFAM" id="SSF103473">
    <property type="entry name" value="MFS general substrate transporter"/>
    <property type="match status" value="1"/>
</dbReference>
<dbReference type="Pfam" id="PF12832">
    <property type="entry name" value="MFS_1_like"/>
    <property type="match status" value="1"/>
</dbReference>
<evidence type="ECO:0000256" key="6">
    <source>
        <dbReference type="ARBA" id="ARBA00022989"/>
    </source>
</evidence>
<dbReference type="InterPro" id="IPR024989">
    <property type="entry name" value="MFS_assoc_dom"/>
</dbReference>
<evidence type="ECO:0000256" key="7">
    <source>
        <dbReference type="ARBA" id="ARBA00023136"/>
    </source>
</evidence>
<comment type="caution">
    <text evidence="10">The sequence shown here is derived from an EMBL/GenBank/DDBJ whole genome shotgun (WGS) entry which is preliminary data.</text>
</comment>
<reference evidence="10 11" key="1">
    <citation type="submission" date="2019-03" db="EMBL/GenBank/DDBJ databases">
        <title>Genomic Encyclopedia of Type Strains, Phase IV (KMG-IV): sequencing the most valuable type-strain genomes for metagenomic binning, comparative biology and taxonomic classification.</title>
        <authorList>
            <person name="Goeker M."/>
        </authorList>
    </citation>
    <scope>NUCLEOTIDE SEQUENCE [LARGE SCALE GENOMIC DNA]</scope>
    <source>
        <strain evidence="10 11">DSM 24629</strain>
    </source>
</reference>
<keyword evidence="3" id="KW-1003">Cell membrane</keyword>
<dbReference type="AlphaFoldDB" id="A0A4R3MJM9"/>
<feature type="transmembrane region" description="Helical" evidence="8">
    <location>
        <begin position="204"/>
        <end position="222"/>
    </location>
</feature>
<keyword evidence="11" id="KW-1185">Reference proteome</keyword>
<name>A0A4R3MJM9_9FIRM</name>
<evidence type="ECO:0000256" key="3">
    <source>
        <dbReference type="ARBA" id="ARBA00022475"/>
    </source>
</evidence>
<dbReference type="InterPro" id="IPR000576">
    <property type="entry name" value="LacY/RafB_perm_fam"/>
</dbReference>
<keyword evidence="5 8" id="KW-0812">Transmembrane</keyword>
<keyword evidence="7 8" id="KW-0472">Membrane</keyword>
<organism evidence="10 11">
    <name type="scientific">Natranaerovirga pectinivora</name>
    <dbReference type="NCBI Taxonomy" id="682400"/>
    <lineage>
        <taxon>Bacteria</taxon>
        <taxon>Bacillati</taxon>
        <taxon>Bacillota</taxon>
        <taxon>Clostridia</taxon>
        <taxon>Lachnospirales</taxon>
        <taxon>Natranaerovirgaceae</taxon>
        <taxon>Natranaerovirga</taxon>
    </lineage>
</organism>
<keyword evidence="6 8" id="KW-1133">Transmembrane helix</keyword>
<dbReference type="RefSeq" id="WP_132252627.1">
    <property type="nucleotide sequence ID" value="NZ_SMAL01000006.1"/>
</dbReference>
<proteinExistence type="predicted"/>
<keyword evidence="2" id="KW-0813">Transport</keyword>
<feature type="transmembrane region" description="Helical" evidence="8">
    <location>
        <begin position="161"/>
        <end position="183"/>
    </location>
</feature>
<dbReference type="GO" id="GO:0005351">
    <property type="term" value="F:carbohydrate:proton symporter activity"/>
    <property type="evidence" value="ECO:0007669"/>
    <property type="project" value="InterPro"/>
</dbReference>
<gene>
    <name evidence="10" type="ORF">EDC18_106128</name>
</gene>